<protein>
    <submittedName>
        <fullName evidence="3">Glycosyltransferase</fullName>
    </submittedName>
</protein>
<dbReference type="PANTHER" id="PTHR43685">
    <property type="entry name" value="GLYCOSYLTRANSFERASE"/>
    <property type="match status" value="1"/>
</dbReference>
<feature type="region of interest" description="Disordered" evidence="1">
    <location>
        <begin position="339"/>
        <end position="360"/>
    </location>
</feature>
<sequence length="1265" mass="139586">MTPSDPAQQFHHGEPLVSVCIASYNHEAYIGEAIESALAQTYRNIEIVVVDDASQDGTAAIVRDFAARFPDRVRAVLLETNIGAPAAQNRAFHEARGEFAAILGSDDRMRPARLARQIAFLQANPDFVGVFSDIDAIDAKGAPSPHRAHIEEIFNRPFSNLRRQLLSGNFLNAPSATLRRADFLAAGGYNVALRYLHDFDLWGRLLLRGELGKLPERLTEYRIHGANLSVFGEAGAPFRVRCEIVATIVEFVRSWPHERILEETLETDADRAQAMLRLAALLQKVDLHYLHKPQLGCAYAYQLILEASRLAPDTDPTIKRDLERLLEEGFDPELAAAAALESSSGRTEAPGPQEAADSPERRYRQWLDEYQRAAADLPRFAMLHPAALGGRPTFQIIVRHSRDASVPLAATLSSLAAQHYPHWRVDVVSDQPYPEALPLSNSSLTWHTAAGSSAFKTAIDAATDAAACDWIVELPPGARLDPLCLLRVALLARSDAGRESPANAVYLDDDAMSAAGERYRPRFKPDFDPEWLNSADLLGPLFVRHEAWRAIDGASTDRVAPWYDMALRLNARFGPAAFAHIDAPLISLPEPTPESARLAAQACRRTLQRHLQRQGINAPVRPASPDTWRVHHPLNGLPTVTIAVPSQDKPEVIEHCIESILSLTAYASYEILIVDGASQSPDTEAYYARLQARREAPLRIHRHDGRLSFARFANIAAREARGDYLLLMQDDVRALQASWLSDLLAHASRADVCAVAPRLATPPDGRADQVGYIPGLDECMGTPDRAASADPDFAGYLGVLAVDRSAAALPGACLLLARKDFIAAGGADEAQFPQVWCDADLTLRLRRHTGRRCQVAAGVVLARVGGSCLEEPSASAEEAALLALGRARARTLLRTRWFEEFAGNRFWSCHLDQRAPGSTVEVRCVPPWNALPAPVPRFISFPLGNAQGDYRVSRPLEALQRAGKVLSCRYRPRPGDAADLPAEQFARHAPDVLLVQQALLDAGLANLRAWRAALPRSFIVYALDDLLTDMPKASSLRAGVPVDARSRLAEALSHCHRLVVSTPYLAQAYRHMIDDIRIVPNRLQRDVWLPLHSARRTTARPRVGWAGGTAHAGDLSLIAEVIAATAHEVDWVFMGMCPDHMRPMIREFHPFENFDSYPARLASLNLDLAVAPLEQIPFNRGKSNLRLLEYGALGIPVVCTDIDPYRDSPACKVSNRPRDWLDAIRARIHDPNAAEREGQAMRQWVLDHYILEDHLDEWLAAHLPG</sequence>
<evidence type="ECO:0000313" key="3">
    <source>
        <dbReference type="EMBL" id="MBD8501753.1"/>
    </source>
</evidence>
<dbReference type="SUPFAM" id="SSF53448">
    <property type="entry name" value="Nucleotide-diphospho-sugar transferases"/>
    <property type="match status" value="2"/>
</dbReference>
<dbReference type="Pfam" id="PF00535">
    <property type="entry name" value="Glycos_transf_2"/>
    <property type="match status" value="2"/>
</dbReference>
<dbReference type="InterPro" id="IPR001173">
    <property type="entry name" value="Glyco_trans_2-like"/>
</dbReference>
<organism evidence="3 4">
    <name type="scientific">Thauera sedimentorum</name>
    <dbReference type="NCBI Taxonomy" id="2767595"/>
    <lineage>
        <taxon>Bacteria</taxon>
        <taxon>Pseudomonadati</taxon>
        <taxon>Pseudomonadota</taxon>
        <taxon>Betaproteobacteria</taxon>
        <taxon>Rhodocyclales</taxon>
        <taxon>Zoogloeaceae</taxon>
        <taxon>Thauera</taxon>
    </lineage>
</organism>
<dbReference type="InterPro" id="IPR050834">
    <property type="entry name" value="Glycosyltransf_2"/>
</dbReference>
<dbReference type="Proteomes" id="UP000603602">
    <property type="component" value="Unassembled WGS sequence"/>
</dbReference>
<accession>A0ABR9B5V9</accession>
<reference evidence="4" key="1">
    <citation type="submission" date="2023-07" db="EMBL/GenBank/DDBJ databases">
        <title>Thauera sp. CAU 1555 isolated from sand of Yaerae Beach.</title>
        <authorList>
            <person name="Kim W."/>
        </authorList>
    </citation>
    <scope>NUCLEOTIDE SEQUENCE [LARGE SCALE GENOMIC DNA]</scope>
    <source>
        <strain evidence="4">CAU 1555</strain>
    </source>
</reference>
<dbReference type="RefSeq" id="WP_187716584.1">
    <property type="nucleotide sequence ID" value="NZ_JACTAH010000001.1"/>
</dbReference>
<dbReference type="PANTHER" id="PTHR43685:SF11">
    <property type="entry name" value="GLYCOSYLTRANSFERASE TAGX-RELATED"/>
    <property type="match status" value="1"/>
</dbReference>
<name>A0ABR9B5V9_9RHOO</name>
<keyword evidence="4" id="KW-1185">Reference proteome</keyword>
<proteinExistence type="predicted"/>
<evidence type="ECO:0000313" key="4">
    <source>
        <dbReference type="Proteomes" id="UP000603602"/>
    </source>
</evidence>
<evidence type="ECO:0000256" key="1">
    <source>
        <dbReference type="SAM" id="MobiDB-lite"/>
    </source>
</evidence>
<comment type="caution">
    <text evidence="3">The sequence shown here is derived from an EMBL/GenBank/DDBJ whole genome shotgun (WGS) entry which is preliminary data.</text>
</comment>
<dbReference type="SUPFAM" id="SSF53756">
    <property type="entry name" value="UDP-Glycosyltransferase/glycogen phosphorylase"/>
    <property type="match status" value="1"/>
</dbReference>
<evidence type="ECO:0000259" key="2">
    <source>
        <dbReference type="Pfam" id="PF00535"/>
    </source>
</evidence>
<dbReference type="InterPro" id="IPR029044">
    <property type="entry name" value="Nucleotide-diphossugar_trans"/>
</dbReference>
<dbReference type="Gene3D" id="3.90.550.10">
    <property type="entry name" value="Spore Coat Polysaccharide Biosynthesis Protein SpsA, Chain A"/>
    <property type="match status" value="2"/>
</dbReference>
<dbReference type="Gene3D" id="3.40.50.2000">
    <property type="entry name" value="Glycogen Phosphorylase B"/>
    <property type="match status" value="1"/>
</dbReference>
<dbReference type="EMBL" id="JACYTO010000001">
    <property type="protein sequence ID" value="MBD8501753.1"/>
    <property type="molecule type" value="Genomic_DNA"/>
</dbReference>
<gene>
    <name evidence="3" type="ORF">IFO67_02555</name>
</gene>
<feature type="domain" description="Glycosyltransferase 2-like" evidence="2">
    <location>
        <begin position="641"/>
        <end position="764"/>
    </location>
</feature>
<feature type="domain" description="Glycosyltransferase 2-like" evidence="2">
    <location>
        <begin position="18"/>
        <end position="183"/>
    </location>
</feature>